<evidence type="ECO:0000313" key="2">
    <source>
        <dbReference type="EMBL" id="EST04842.1"/>
    </source>
</evidence>
<dbReference type="AlphaFoldDB" id="V5GFN7"/>
<protein>
    <recommendedName>
        <fullName evidence="1">SGNH hydrolase-type esterase domain-containing protein</fullName>
    </recommendedName>
</protein>
<dbReference type="PANTHER" id="PTHR37981">
    <property type="entry name" value="LIPASE 2"/>
    <property type="match status" value="1"/>
</dbReference>
<sequence>MVRVISLGSSFAAGPGIDPQSNLDAGRSFNNYPNLFARKLGLDPTDTSQFLDLTVSGATLLNVNTDPQTAGNTTFPPQLDSLPPVQDGDDGSDLVITITGGGNDMFYIGSMFAWTLKHTLWGKLVTWLLMRREEREWLEQPTVATPEQVSQRFAFLLDSLRQRYPKAKIYLVEYFAMIGPDTVAGKDVGWDQQQIQRYEETAELLQKLYKQAAGDRRGVHVVPLAEVSKKHALGSPEPWVSDGSLLNFYRHGAYHPNLRGMQAASEILLDFHEKLQSQDKCP</sequence>
<reference evidence="3" key="1">
    <citation type="journal article" date="2013" name="Genome Announc.">
        <title>Draft genome sequence of Pseudozyma brasiliensis sp. nov. strain GHG001, a high producer of endo-1,4-xylanase isolated from an insect pest of sugarcane.</title>
        <authorList>
            <person name="Oliveira J.V.D.C."/>
            <person name="dos Santos R.A.C."/>
            <person name="Borges T.A."/>
            <person name="Riano-Pachon D.M."/>
            <person name="Goldman G.H."/>
        </authorList>
    </citation>
    <scope>NUCLEOTIDE SEQUENCE [LARGE SCALE GENOMIC DNA]</scope>
    <source>
        <strain evidence="3">GHG001</strain>
    </source>
</reference>
<keyword evidence="3" id="KW-1185">Reference proteome</keyword>
<dbReference type="HOGENOM" id="CLU_038449_1_1_1"/>
<accession>V5GFN7</accession>
<proteinExistence type="predicted"/>
<dbReference type="CDD" id="cd01823">
    <property type="entry name" value="SEST_like"/>
    <property type="match status" value="1"/>
</dbReference>
<dbReference type="GO" id="GO:0006629">
    <property type="term" value="P:lipid metabolic process"/>
    <property type="evidence" value="ECO:0007669"/>
    <property type="project" value="TreeGrafter"/>
</dbReference>
<dbReference type="OrthoDB" id="21678at2759"/>
<dbReference type="SUPFAM" id="SSF52266">
    <property type="entry name" value="SGNH hydrolase"/>
    <property type="match status" value="1"/>
</dbReference>
<name>V5GFN7_KALBG</name>
<dbReference type="Proteomes" id="UP000019377">
    <property type="component" value="Unassembled WGS sequence"/>
</dbReference>
<dbReference type="Pfam" id="PF13472">
    <property type="entry name" value="Lipase_GDSL_2"/>
    <property type="match status" value="1"/>
</dbReference>
<feature type="domain" description="SGNH hydrolase-type esterase" evidence="1">
    <location>
        <begin position="7"/>
        <end position="263"/>
    </location>
</feature>
<dbReference type="RefSeq" id="XP_016289831.1">
    <property type="nucleotide sequence ID" value="XM_016439489.1"/>
</dbReference>
<dbReference type="InterPro" id="IPR037460">
    <property type="entry name" value="SEST-like"/>
</dbReference>
<gene>
    <name evidence="2" type="ORF">PSEUBRA_SCAF8g02196</name>
</gene>
<dbReference type="GeneID" id="27422201"/>
<evidence type="ECO:0000259" key="1">
    <source>
        <dbReference type="Pfam" id="PF13472"/>
    </source>
</evidence>
<dbReference type="GO" id="GO:0016788">
    <property type="term" value="F:hydrolase activity, acting on ester bonds"/>
    <property type="evidence" value="ECO:0007669"/>
    <property type="project" value="InterPro"/>
</dbReference>
<dbReference type="InterPro" id="IPR036514">
    <property type="entry name" value="SGNH_hydro_sf"/>
</dbReference>
<dbReference type="PANTHER" id="PTHR37981:SF1">
    <property type="entry name" value="SGNH HYDROLASE-TYPE ESTERASE DOMAIN-CONTAINING PROTEIN"/>
    <property type="match status" value="1"/>
</dbReference>
<evidence type="ECO:0000313" key="3">
    <source>
        <dbReference type="Proteomes" id="UP000019377"/>
    </source>
</evidence>
<dbReference type="EMBL" id="KI545894">
    <property type="protein sequence ID" value="EST04842.1"/>
    <property type="molecule type" value="Genomic_DNA"/>
</dbReference>
<dbReference type="Gene3D" id="3.40.50.1110">
    <property type="entry name" value="SGNH hydrolase"/>
    <property type="match status" value="1"/>
</dbReference>
<dbReference type="OMA" id="RDHHAWS"/>
<dbReference type="eggNOG" id="ENOG502SQHA">
    <property type="taxonomic scope" value="Eukaryota"/>
</dbReference>
<dbReference type="InterPro" id="IPR013830">
    <property type="entry name" value="SGNH_hydro"/>
</dbReference>
<organism evidence="2 3">
    <name type="scientific">Kalmanozyma brasiliensis (strain GHG001)</name>
    <name type="common">Yeast</name>
    <name type="synonym">Pseudozyma brasiliensis</name>
    <dbReference type="NCBI Taxonomy" id="1365824"/>
    <lineage>
        <taxon>Eukaryota</taxon>
        <taxon>Fungi</taxon>
        <taxon>Dikarya</taxon>
        <taxon>Basidiomycota</taxon>
        <taxon>Ustilaginomycotina</taxon>
        <taxon>Ustilaginomycetes</taxon>
        <taxon>Ustilaginales</taxon>
        <taxon>Ustilaginaceae</taxon>
        <taxon>Kalmanozyma</taxon>
    </lineage>
</organism>